<accession>A0A481Z2V3</accession>
<protein>
    <submittedName>
        <fullName evidence="2">Lipid membrane protein</fullName>
    </submittedName>
</protein>
<dbReference type="EMBL" id="MK500459">
    <property type="protein sequence ID" value="QBK90056.1"/>
    <property type="molecule type" value="Genomic_DNA"/>
</dbReference>
<organism evidence="2">
    <name type="scientific">Pithovirus LCPAC101</name>
    <dbReference type="NCBI Taxonomy" id="2506586"/>
    <lineage>
        <taxon>Viruses</taxon>
        <taxon>Pithoviruses</taxon>
    </lineage>
</organism>
<keyword evidence="1" id="KW-0472">Membrane</keyword>
<keyword evidence="1" id="KW-1133">Transmembrane helix</keyword>
<feature type="transmembrane region" description="Helical" evidence="1">
    <location>
        <begin position="188"/>
        <end position="210"/>
    </location>
</feature>
<reference evidence="2" key="1">
    <citation type="journal article" date="2019" name="MBio">
        <title>Virus Genomes from Deep Sea Sediments Expand the Ocean Megavirome and Support Independent Origins of Viral Gigantism.</title>
        <authorList>
            <person name="Backstrom D."/>
            <person name="Yutin N."/>
            <person name="Jorgensen S.L."/>
            <person name="Dharamshi J."/>
            <person name="Homa F."/>
            <person name="Zaremba-Niedwiedzka K."/>
            <person name="Spang A."/>
            <person name="Wolf Y.I."/>
            <person name="Koonin E.V."/>
            <person name="Ettema T.J."/>
        </authorList>
    </citation>
    <scope>NUCLEOTIDE SEQUENCE</scope>
</reference>
<gene>
    <name evidence="2" type="ORF">LCPAC101_03410</name>
</gene>
<name>A0A481Z2V3_9VIRU</name>
<evidence type="ECO:0000313" key="2">
    <source>
        <dbReference type="EMBL" id="QBK90056.1"/>
    </source>
</evidence>
<keyword evidence="1" id="KW-0812">Transmembrane</keyword>
<proteinExistence type="predicted"/>
<evidence type="ECO:0000256" key="1">
    <source>
        <dbReference type="SAM" id="Phobius"/>
    </source>
</evidence>
<sequence length="220" mass="23347">MVSDSKNTVDSTVQDILNIMISTNQQCSAGIAQDIVVNVDANCDVNIRGLSSQQTIEYDAACLSRADVETSVDQKLQNLIDQKAKSLAAIGGGAASSENITKSLSIVASSIKESYNQVCSLKAGQKQTFNITCTPGNTLNINNFNISQNLKTTVACVLETEAVTEAVQDLKSQISQTAESSKKGTLPIAGLIVFFIIIIIIIIAVVYYSTGSSDNSNNDL</sequence>